<dbReference type="Proteomes" id="UP000326678">
    <property type="component" value="Chromosome Gxm1"/>
</dbReference>
<keyword evidence="2" id="KW-1185">Reference proteome</keyword>
<dbReference type="KEGG" id="nsh:GXM_02456"/>
<evidence type="ECO:0000313" key="1">
    <source>
        <dbReference type="EMBL" id="QFS44981.1"/>
    </source>
</evidence>
<dbReference type="RefSeq" id="WP_118169889.1">
    <property type="nucleotide sequence ID" value="NZ_CP045226.1"/>
</dbReference>
<reference evidence="1 2" key="1">
    <citation type="submission" date="2019-10" db="EMBL/GenBank/DDBJ databases">
        <title>Genomic and transcriptomic insights into the perfect genentic adaptation of a filamentous nitrogen-fixing cyanobacterium to rice fields.</title>
        <authorList>
            <person name="Chen Z."/>
        </authorList>
    </citation>
    <scope>NUCLEOTIDE SEQUENCE [LARGE SCALE GENOMIC DNA]</scope>
    <source>
        <strain evidence="1">CCNUC1</strain>
    </source>
</reference>
<dbReference type="EMBL" id="CP045226">
    <property type="protein sequence ID" value="QFS44981.1"/>
    <property type="molecule type" value="Genomic_DNA"/>
</dbReference>
<organism evidence="1 2">
    <name type="scientific">Nostoc sphaeroides CCNUC1</name>
    <dbReference type="NCBI Taxonomy" id="2653204"/>
    <lineage>
        <taxon>Bacteria</taxon>
        <taxon>Bacillati</taxon>
        <taxon>Cyanobacteriota</taxon>
        <taxon>Cyanophyceae</taxon>
        <taxon>Nostocales</taxon>
        <taxon>Nostocaceae</taxon>
        <taxon>Nostoc</taxon>
    </lineage>
</organism>
<sequence length="102" mass="10767">MIISDLNYLENTSEEILGGRGTNINNFYTATKTVVADVTETFTKSVTTTLDGIQGNTAELVVSADATGSRTFSSVIGGVQVEDDRSETFVNAIAATIRDPGT</sequence>
<dbReference type="AlphaFoldDB" id="A0A5P8VXD0"/>
<name>A0A5P8VXD0_9NOSO</name>
<evidence type="ECO:0000313" key="2">
    <source>
        <dbReference type="Proteomes" id="UP000326678"/>
    </source>
</evidence>
<protein>
    <submittedName>
        <fullName evidence="1">Uncharacterized protein</fullName>
    </submittedName>
</protein>
<gene>
    <name evidence="1" type="ORF">GXM_02456</name>
</gene>
<proteinExistence type="predicted"/>
<accession>A0A5P8VXD0</accession>